<dbReference type="InterPro" id="IPR003682">
    <property type="entry name" value="rRNA_ssu_MeTfrase_G"/>
</dbReference>
<keyword evidence="3 6" id="KW-0489">Methyltransferase</keyword>
<sequence length="223" mass="24608">MTDVNNAQLPAETVVVEEPNQAAIELFDLSYSAMSHFAQMLVDEGELRGLIGPRELPRLWSRHLVNSAAIVEFIPQRAQMLDVGSGAGFPGMVAAIMRPDVDVHLVEPMLRRVEWLEDVVAELGLDNVTVHHKRAEELHGQGKADVVTSRAVANLKKLMPICMPLVRSGGSLVALKGRKAADEVAEAQRLFKKFHVAKAVVHEVSSVMEDESTMVVEIKTFRR</sequence>
<evidence type="ECO:0000256" key="3">
    <source>
        <dbReference type="ARBA" id="ARBA00022603"/>
    </source>
</evidence>
<dbReference type="NCBIfam" id="TIGR00138">
    <property type="entry name" value="rsmG_gidB"/>
    <property type="match status" value="1"/>
</dbReference>
<dbReference type="EC" id="2.1.1.-" evidence="6"/>
<keyword evidence="1 6" id="KW-0963">Cytoplasm</keyword>
<evidence type="ECO:0000256" key="1">
    <source>
        <dbReference type="ARBA" id="ARBA00022490"/>
    </source>
</evidence>
<dbReference type="HAMAP" id="MF_00074">
    <property type="entry name" value="16SrRNA_methyltr_G"/>
    <property type="match status" value="1"/>
</dbReference>
<dbReference type="PIRSF" id="PIRSF003078">
    <property type="entry name" value="GidB"/>
    <property type="match status" value="1"/>
</dbReference>
<gene>
    <name evidence="6" type="primary">rsmG</name>
    <name evidence="7" type="synonym">gidB</name>
    <name evidence="7" type="ORF">HMPREF0044_0037</name>
</gene>
<comment type="caution">
    <text evidence="7">The sequence shown here is derived from an EMBL/GenBank/DDBJ whole genome shotgun (WGS) entry which is preliminary data.</text>
</comment>
<dbReference type="Proteomes" id="UP000010301">
    <property type="component" value="Unassembled WGS sequence"/>
</dbReference>
<keyword evidence="8" id="KW-1185">Reference proteome</keyword>
<name>C0VXZ7_9ACTO</name>
<protein>
    <recommendedName>
        <fullName evidence="6">Ribosomal RNA small subunit methyltransferase G</fullName>
        <ecNumber evidence="6">2.1.1.-</ecNumber>
    </recommendedName>
    <alternativeName>
        <fullName evidence="6">16S rRNA 7-methylguanosine methyltransferase</fullName>
        <shortName evidence="6">16S rRNA m7G methyltransferase</shortName>
    </alternativeName>
</protein>
<dbReference type="GO" id="GO:0005829">
    <property type="term" value="C:cytosol"/>
    <property type="evidence" value="ECO:0007669"/>
    <property type="project" value="TreeGrafter"/>
</dbReference>
<dbReference type="AlphaFoldDB" id="C0VXZ7"/>
<reference evidence="7 8" key="1">
    <citation type="submission" date="2009-01" db="EMBL/GenBank/DDBJ databases">
        <authorList>
            <person name="Qin X."/>
            <person name="Bachman B."/>
            <person name="Battles P."/>
            <person name="Bell A."/>
            <person name="Bess C."/>
            <person name="Bickham C."/>
            <person name="Chaboub L."/>
            <person name="Chen D."/>
            <person name="Coyle M."/>
            <person name="Deiros D.R."/>
            <person name="Dinh H."/>
            <person name="Forbes L."/>
            <person name="Fowler G."/>
            <person name="Francisco L."/>
            <person name="Fu Q."/>
            <person name="Gubbala S."/>
            <person name="Hale W."/>
            <person name="Han Y."/>
            <person name="Hemphill L."/>
            <person name="Highlander S.K."/>
            <person name="Hirani K."/>
            <person name="Hogues M."/>
            <person name="Jackson L."/>
            <person name="Jakkamsetti A."/>
            <person name="Javaid M."/>
            <person name="Jiang H."/>
            <person name="Korchina V."/>
            <person name="Kovar C."/>
            <person name="Lara F."/>
            <person name="Lee S."/>
            <person name="Mata R."/>
            <person name="Mathew T."/>
            <person name="Moen C."/>
            <person name="Morales K."/>
            <person name="Munidasa M."/>
            <person name="Nazareth L."/>
            <person name="Ngo R."/>
            <person name="Nguyen L."/>
            <person name="Okwuonu G."/>
            <person name="Ongeri F."/>
            <person name="Patil S."/>
            <person name="Petrosino J."/>
            <person name="Pham C."/>
            <person name="Pham P."/>
            <person name="Pu L.-L."/>
            <person name="Puazo M."/>
            <person name="Raj R."/>
            <person name="Reid J."/>
            <person name="Rouhana J."/>
            <person name="Saada N."/>
            <person name="Shang Y."/>
            <person name="Simmons D."/>
            <person name="Thornton R."/>
            <person name="Warren J."/>
            <person name="Weissenberger G."/>
            <person name="Zhang J."/>
            <person name="Zhang L."/>
            <person name="Zhou C."/>
            <person name="Zhu D."/>
            <person name="Muzny D."/>
            <person name="Worley K."/>
            <person name="Gibbs R."/>
        </authorList>
    </citation>
    <scope>NUCLEOTIDE SEQUENCE [LARGE SCALE GENOMIC DNA]</scope>
    <source>
        <strain evidence="7 8">DSM 15436</strain>
    </source>
</reference>
<feature type="binding site" evidence="6">
    <location>
        <position position="150"/>
    </location>
    <ligand>
        <name>S-adenosyl-L-methionine</name>
        <dbReference type="ChEBI" id="CHEBI:59789"/>
    </ligand>
</feature>
<keyword evidence="5 6" id="KW-0949">S-adenosyl-L-methionine</keyword>
<dbReference type="eggNOG" id="COG0357">
    <property type="taxonomic scope" value="Bacteria"/>
</dbReference>
<evidence type="ECO:0000313" key="8">
    <source>
        <dbReference type="Proteomes" id="UP000010301"/>
    </source>
</evidence>
<dbReference type="SUPFAM" id="SSF53335">
    <property type="entry name" value="S-adenosyl-L-methionine-dependent methyltransferases"/>
    <property type="match status" value="1"/>
</dbReference>
<dbReference type="Pfam" id="PF02527">
    <property type="entry name" value="GidB"/>
    <property type="match status" value="1"/>
</dbReference>
<comment type="caution">
    <text evidence="6">Lacks conserved residue(s) required for the propagation of feature annotation.</text>
</comment>
<evidence type="ECO:0000256" key="2">
    <source>
        <dbReference type="ARBA" id="ARBA00022552"/>
    </source>
</evidence>
<accession>C0VXZ7</accession>
<dbReference type="PANTHER" id="PTHR31760">
    <property type="entry name" value="S-ADENOSYL-L-METHIONINE-DEPENDENT METHYLTRANSFERASES SUPERFAMILY PROTEIN"/>
    <property type="match status" value="1"/>
</dbReference>
<evidence type="ECO:0000313" key="7">
    <source>
        <dbReference type="EMBL" id="EEH64300.1"/>
    </source>
</evidence>
<keyword evidence="2 6" id="KW-0698">rRNA processing</keyword>
<evidence type="ECO:0000256" key="4">
    <source>
        <dbReference type="ARBA" id="ARBA00022679"/>
    </source>
</evidence>
<dbReference type="STRING" id="525245.HMPREF0044_0037"/>
<comment type="function">
    <text evidence="6">Specifically methylates the N7 position of guanine in position 518 of 16S rRNA.</text>
</comment>
<dbReference type="CDD" id="cd02440">
    <property type="entry name" value="AdoMet_MTases"/>
    <property type="match status" value="1"/>
</dbReference>
<dbReference type="PANTHER" id="PTHR31760:SF0">
    <property type="entry name" value="S-ADENOSYL-L-METHIONINE-DEPENDENT METHYLTRANSFERASES SUPERFAMILY PROTEIN"/>
    <property type="match status" value="1"/>
</dbReference>
<dbReference type="RefSeq" id="WP_006547034.1">
    <property type="nucleotide sequence ID" value="NZ_DS999545.1"/>
</dbReference>
<comment type="subcellular location">
    <subcellularLocation>
        <location evidence="6">Cytoplasm</location>
    </subcellularLocation>
</comment>
<feature type="binding site" evidence="6">
    <location>
        <begin position="135"/>
        <end position="136"/>
    </location>
    <ligand>
        <name>S-adenosyl-L-methionine</name>
        <dbReference type="ChEBI" id="CHEBI:59789"/>
    </ligand>
</feature>
<organism evidence="7 8">
    <name type="scientific">Gleimia coleocanis DSM 15436</name>
    <dbReference type="NCBI Taxonomy" id="525245"/>
    <lineage>
        <taxon>Bacteria</taxon>
        <taxon>Bacillati</taxon>
        <taxon>Actinomycetota</taxon>
        <taxon>Actinomycetes</taxon>
        <taxon>Actinomycetales</taxon>
        <taxon>Actinomycetaceae</taxon>
        <taxon>Gleimia</taxon>
    </lineage>
</organism>
<evidence type="ECO:0000256" key="5">
    <source>
        <dbReference type="ARBA" id="ARBA00022691"/>
    </source>
</evidence>
<keyword evidence="4 6" id="KW-0808">Transferase</keyword>
<dbReference type="InterPro" id="IPR029063">
    <property type="entry name" value="SAM-dependent_MTases_sf"/>
</dbReference>
<dbReference type="GO" id="GO:0070043">
    <property type="term" value="F:rRNA (guanine-N7-)-methyltransferase activity"/>
    <property type="evidence" value="ECO:0007669"/>
    <property type="project" value="UniProtKB-UniRule"/>
</dbReference>
<feature type="binding site" evidence="6">
    <location>
        <position position="89"/>
    </location>
    <ligand>
        <name>S-adenosyl-L-methionine</name>
        <dbReference type="ChEBI" id="CHEBI:59789"/>
    </ligand>
</feature>
<dbReference type="EMBL" id="ACFG01000004">
    <property type="protein sequence ID" value="EEH64300.1"/>
    <property type="molecule type" value="Genomic_DNA"/>
</dbReference>
<dbReference type="HOGENOM" id="CLU_065341_5_0_11"/>
<comment type="similarity">
    <text evidence="6">Belongs to the methyltransferase superfamily. RNA methyltransferase RsmG family.</text>
</comment>
<dbReference type="Gene3D" id="3.40.50.150">
    <property type="entry name" value="Vaccinia Virus protein VP39"/>
    <property type="match status" value="1"/>
</dbReference>
<proteinExistence type="inferred from homology"/>
<feature type="binding site" evidence="6">
    <location>
        <position position="84"/>
    </location>
    <ligand>
        <name>S-adenosyl-L-methionine</name>
        <dbReference type="ChEBI" id="CHEBI:59789"/>
    </ligand>
</feature>
<evidence type="ECO:0000256" key="6">
    <source>
        <dbReference type="HAMAP-Rule" id="MF_00074"/>
    </source>
</evidence>